<keyword evidence="2" id="KW-1185">Reference proteome</keyword>
<dbReference type="RefSeq" id="WP_226393346.1">
    <property type="nucleotide sequence ID" value="NZ_JADCKB010000022.1"/>
</dbReference>
<dbReference type="AlphaFoldDB" id="A0A9D5M1A2"/>
<evidence type="ECO:0000313" key="2">
    <source>
        <dbReference type="Proteomes" id="UP000806542"/>
    </source>
</evidence>
<dbReference type="EMBL" id="JADCKB010000022">
    <property type="protein sequence ID" value="MBE5040792.1"/>
    <property type="molecule type" value="Genomic_DNA"/>
</dbReference>
<gene>
    <name evidence="1" type="ORF">INF28_10010</name>
</gene>
<evidence type="ECO:0000313" key="1">
    <source>
        <dbReference type="EMBL" id="MBE5040792.1"/>
    </source>
</evidence>
<reference evidence="1" key="1">
    <citation type="submission" date="2020-10" db="EMBL/GenBank/DDBJ databases">
        <title>ChiBAC.</title>
        <authorList>
            <person name="Zenner C."/>
            <person name="Hitch T.C.A."/>
            <person name="Clavel T."/>
        </authorList>
    </citation>
    <scope>NUCLEOTIDE SEQUENCE</scope>
    <source>
        <strain evidence="1">DSM 107454</strain>
    </source>
</reference>
<name>A0A9D5M1A2_9FIRM</name>
<organism evidence="1 2">
    <name type="scientific">Ructibacterium gallinarum</name>
    <dbReference type="NCBI Taxonomy" id="2779355"/>
    <lineage>
        <taxon>Bacteria</taxon>
        <taxon>Bacillati</taxon>
        <taxon>Bacillota</taxon>
        <taxon>Clostridia</taxon>
        <taxon>Eubacteriales</taxon>
        <taxon>Oscillospiraceae</taxon>
        <taxon>Ructibacterium</taxon>
    </lineage>
</organism>
<comment type="caution">
    <text evidence="1">The sequence shown here is derived from an EMBL/GenBank/DDBJ whole genome shotgun (WGS) entry which is preliminary data.</text>
</comment>
<protein>
    <submittedName>
        <fullName evidence="1">Uncharacterized protein</fullName>
    </submittedName>
</protein>
<accession>A0A9D5M1A2</accession>
<sequence length="809" mass="94838">MKKIIERLNLIHSLEESQFGVDLAAKYQSVIPEVLADIKEKGLPYTMYRNLPEIQEAILKEPKLIDYLVFWEKHEIYASKISSMLKNLPQDKKMTDFTKESLLTVLQNNKLGDFTYDFLRYFDSAELNEEQKLLAIQNLCAMNCHYACRELKLSEFNDKERAFIYDPVFAILPLEYLTEMFHTLSGNEWMYKVVRLLYRYGISEFYYPDYEKIEKQNVKALYEKLQSVMSLLETCDSVRDFLATWRDNGCSEYELEILTKRLRGLSAVEMQKIFHSRAAYINFIFGSRICNLELDYLSTEKEELLIYAITARKNSFLRLIEENPEEYIALSPRSILFSSWFRNAVNINSLNKKNLICLKNLLVRNRNGDAVDFRTDYAYTFEEVKTLYLLPDDYTMFYHMLDIPRIDDKLIVIRQLGKRGLLDGISEDDYRKLAQKLSQKHLYRWMNEEFSHIKGLGQESAVKLLASYEEIYPFLSEIVNETEAIYVVRNAGVVQKYITLQEVKYNLLQIDSAWRALCKTLEIDQKFIEAHSETIFAFLTKNGAEIALTYYRQLDDKAKESYRRIVMAELMGKFYELKYHLGDLKREIGYSVTEKHCYSWTKLLDERKQDIFVKECDGFFETMMVGVKPQRTCMSYVDGAYNQCLLSNFDSNKHILYAYIDGEPVARALLRLTKGSFQDIKNASKEFMYVDLESNDSERHVKRYRERLTLFLELSYSANINLDKRGEIDAMFIELAEKKAKELDCLLVLSASYETSSKNYTPVRYYLYISRSKAGEQYFDSLGGSCSVSSEQSYRGNRFLVADSVLENS</sequence>
<proteinExistence type="predicted"/>
<dbReference type="Proteomes" id="UP000806542">
    <property type="component" value="Unassembled WGS sequence"/>
</dbReference>